<feature type="transmembrane region" description="Helical" evidence="7">
    <location>
        <begin position="174"/>
        <end position="193"/>
    </location>
</feature>
<dbReference type="EMBL" id="CP118247">
    <property type="protein sequence ID" value="WDR06138.1"/>
    <property type="molecule type" value="Genomic_DNA"/>
</dbReference>
<evidence type="ECO:0000256" key="6">
    <source>
        <dbReference type="ARBA" id="ARBA00023136"/>
    </source>
</evidence>
<protein>
    <submittedName>
        <fullName evidence="9">ABC transporter permease</fullName>
    </submittedName>
</protein>
<feature type="transmembrane region" description="Helical" evidence="7">
    <location>
        <begin position="119"/>
        <end position="136"/>
    </location>
</feature>
<keyword evidence="10" id="KW-1185">Reference proteome</keyword>
<dbReference type="PANTHER" id="PTHR30151:SF0">
    <property type="entry name" value="ABC TRANSPORTER PERMEASE PROTEIN MJ0413-RELATED"/>
    <property type="match status" value="1"/>
</dbReference>
<dbReference type="InterPro" id="IPR000515">
    <property type="entry name" value="MetI-like"/>
</dbReference>
<evidence type="ECO:0000313" key="9">
    <source>
        <dbReference type="EMBL" id="WDR06138.1"/>
    </source>
</evidence>
<accession>A0ABY7YXN1</accession>
<keyword evidence="4 7" id="KW-0812">Transmembrane</keyword>
<feature type="transmembrane region" description="Helical" evidence="7">
    <location>
        <begin position="20"/>
        <end position="43"/>
    </location>
</feature>
<organism evidence="9 10">
    <name type="scientific">Devosia rhodophyticola</name>
    <dbReference type="NCBI Taxonomy" id="3026423"/>
    <lineage>
        <taxon>Bacteria</taxon>
        <taxon>Pseudomonadati</taxon>
        <taxon>Pseudomonadota</taxon>
        <taxon>Alphaproteobacteria</taxon>
        <taxon>Hyphomicrobiales</taxon>
        <taxon>Devosiaceae</taxon>
        <taxon>Devosia</taxon>
    </lineage>
</organism>
<evidence type="ECO:0000256" key="2">
    <source>
        <dbReference type="ARBA" id="ARBA00022448"/>
    </source>
</evidence>
<dbReference type="SUPFAM" id="SSF161098">
    <property type="entry name" value="MetI-like"/>
    <property type="match status" value="1"/>
</dbReference>
<dbReference type="PANTHER" id="PTHR30151">
    <property type="entry name" value="ALKANE SULFONATE ABC TRANSPORTER-RELATED, MEMBRANE SUBUNIT"/>
    <property type="match status" value="1"/>
</dbReference>
<keyword evidence="3" id="KW-1003">Cell membrane</keyword>
<evidence type="ECO:0000256" key="7">
    <source>
        <dbReference type="RuleBase" id="RU363032"/>
    </source>
</evidence>
<dbReference type="PROSITE" id="PS50928">
    <property type="entry name" value="ABC_TM1"/>
    <property type="match status" value="1"/>
</dbReference>
<comment type="subcellular location">
    <subcellularLocation>
        <location evidence="1 7">Cell membrane</location>
        <topology evidence="1 7">Multi-pass membrane protein</topology>
    </subcellularLocation>
</comment>
<evidence type="ECO:0000259" key="8">
    <source>
        <dbReference type="PROSITE" id="PS50928"/>
    </source>
</evidence>
<reference evidence="9 10" key="1">
    <citation type="submission" date="2023-02" db="EMBL/GenBank/DDBJ databases">
        <title>Devosia chondri sp. nov., isolated from the phycosphere of marine algae.</title>
        <authorList>
            <person name="Kim J.M."/>
            <person name="Lee J.K."/>
            <person name="Choi B.J."/>
            <person name="Bayburt H."/>
            <person name="Jeon C.O."/>
        </authorList>
    </citation>
    <scope>NUCLEOTIDE SEQUENCE [LARGE SCALE GENOMIC DNA]</scope>
    <source>
        <strain evidence="9 10">G2-5</strain>
    </source>
</reference>
<comment type="similarity">
    <text evidence="7">Belongs to the binding-protein-dependent transport system permease family.</text>
</comment>
<feature type="transmembrane region" description="Helical" evidence="7">
    <location>
        <begin position="55"/>
        <end position="73"/>
    </location>
</feature>
<feature type="transmembrane region" description="Helical" evidence="7">
    <location>
        <begin position="79"/>
        <end position="98"/>
    </location>
</feature>
<evidence type="ECO:0000256" key="3">
    <source>
        <dbReference type="ARBA" id="ARBA00022475"/>
    </source>
</evidence>
<proteinExistence type="inferred from homology"/>
<dbReference type="CDD" id="cd06261">
    <property type="entry name" value="TM_PBP2"/>
    <property type="match status" value="1"/>
</dbReference>
<dbReference type="Proteomes" id="UP001222118">
    <property type="component" value="Chromosome"/>
</dbReference>
<gene>
    <name evidence="9" type="ORF">PSQ90_01380</name>
</gene>
<dbReference type="InterPro" id="IPR035906">
    <property type="entry name" value="MetI-like_sf"/>
</dbReference>
<keyword evidence="5 7" id="KW-1133">Transmembrane helix</keyword>
<sequence>MAKFSDGTLLTAVWASLSRILIGYTIGTALAILIGSLMGWFRYVEYVFDPIVECMRPVPPLAYIPLIILWIGIGEESRILVLVITSFVVCIVPTFSGMKQVPKVYVEAARTLGASEATIFYKVAIPFAVPFIFAGMRVGMAASWATLVAAELVAAQSGLGYMLQAGRRFFDTSLVMVGIFCIGVLAFIMDRIFRTIQVRMSRWEEVSK</sequence>
<keyword evidence="2 7" id="KW-0813">Transport</keyword>
<evidence type="ECO:0000256" key="4">
    <source>
        <dbReference type="ARBA" id="ARBA00022692"/>
    </source>
</evidence>
<name>A0ABY7YXN1_9HYPH</name>
<dbReference type="Pfam" id="PF00528">
    <property type="entry name" value="BPD_transp_1"/>
    <property type="match status" value="1"/>
</dbReference>
<dbReference type="RefSeq" id="WP_282211652.1">
    <property type="nucleotide sequence ID" value="NZ_CP118247.1"/>
</dbReference>
<evidence type="ECO:0000256" key="1">
    <source>
        <dbReference type="ARBA" id="ARBA00004651"/>
    </source>
</evidence>
<keyword evidence="6 7" id="KW-0472">Membrane</keyword>
<feature type="transmembrane region" description="Helical" evidence="7">
    <location>
        <begin position="142"/>
        <end position="162"/>
    </location>
</feature>
<dbReference type="Gene3D" id="1.10.3720.10">
    <property type="entry name" value="MetI-like"/>
    <property type="match status" value="1"/>
</dbReference>
<evidence type="ECO:0000313" key="10">
    <source>
        <dbReference type="Proteomes" id="UP001222118"/>
    </source>
</evidence>
<feature type="domain" description="ABC transmembrane type-1" evidence="8">
    <location>
        <begin position="9"/>
        <end position="193"/>
    </location>
</feature>
<evidence type="ECO:0000256" key="5">
    <source>
        <dbReference type="ARBA" id="ARBA00022989"/>
    </source>
</evidence>